<dbReference type="EMBL" id="CP076130">
    <property type="protein sequence ID" value="QWG10488.1"/>
    <property type="molecule type" value="Genomic_DNA"/>
</dbReference>
<evidence type="ECO:0000313" key="2">
    <source>
        <dbReference type="Proteomes" id="UP000682802"/>
    </source>
</evidence>
<gene>
    <name evidence="1" type="ORF">KM029_26295</name>
</gene>
<dbReference type="Proteomes" id="UP000682802">
    <property type="component" value="Plasmid p1"/>
</dbReference>
<reference evidence="1 2" key="1">
    <citation type="submission" date="2021-05" db="EMBL/GenBank/DDBJ databases">
        <title>Comparative genomic studies on the polysaccharide-degrading batcterial strains of the Flammeovirga genus.</title>
        <authorList>
            <person name="Zewei F."/>
            <person name="Zheng Z."/>
            <person name="Yu L."/>
            <person name="Ruyue G."/>
            <person name="Yanhong M."/>
            <person name="Yuanyuan C."/>
            <person name="Jingyan G."/>
            <person name="Wenjun H."/>
        </authorList>
    </citation>
    <scope>NUCLEOTIDE SEQUENCE [LARGE SCALE GENOMIC DNA]</scope>
    <source>
        <strain evidence="1 2">YS10</strain>
        <plasmid evidence="1 2">p1</plasmid>
    </source>
</reference>
<organism evidence="1 2">
    <name type="scientific">Flammeovirga kamogawensis</name>
    <dbReference type="NCBI Taxonomy" id="373891"/>
    <lineage>
        <taxon>Bacteria</taxon>
        <taxon>Pseudomonadati</taxon>
        <taxon>Bacteroidota</taxon>
        <taxon>Cytophagia</taxon>
        <taxon>Cytophagales</taxon>
        <taxon>Flammeovirgaceae</taxon>
        <taxon>Flammeovirga</taxon>
    </lineage>
</organism>
<keyword evidence="1" id="KW-0614">Plasmid</keyword>
<keyword evidence="2" id="KW-1185">Reference proteome</keyword>
<sequence>MAKSIFYIDALLENEKKSISELSNQLISLLKKLSEIDSSFNYFEYSREGFSTTSIDINDLGLEKAKRQLAEIFLESNKSDINKHEKEESPTLSFSRDFGFSHLLQFYSDGAKTFSATGNLATINYPSFRLEYFNMDNDYPLSWYEDILKCLVKTLSPMQAGIMIKLPALVEQWNSLKIKCPFGWITYFLNDNEIQIPDDLEGVEYEHTEKGKYIILTRDDFTVSKEAYEVQRDKLLAVMQEAKERVPEYSL</sequence>
<accession>A0ABX8H455</accession>
<proteinExistence type="predicted"/>
<evidence type="ECO:0008006" key="3">
    <source>
        <dbReference type="Google" id="ProtNLM"/>
    </source>
</evidence>
<geneLocation type="plasmid" evidence="1 2">
    <name>p1</name>
</geneLocation>
<evidence type="ECO:0000313" key="1">
    <source>
        <dbReference type="EMBL" id="QWG10488.1"/>
    </source>
</evidence>
<dbReference type="RefSeq" id="WP_144076949.1">
    <property type="nucleotide sequence ID" value="NZ_CP076130.1"/>
</dbReference>
<name>A0ABX8H455_9BACT</name>
<protein>
    <recommendedName>
        <fullName evidence="3">Immunity protein 52 domain-containing protein</fullName>
    </recommendedName>
</protein>